<dbReference type="EMBL" id="BKCJ010002842">
    <property type="protein sequence ID" value="GEU51279.1"/>
    <property type="molecule type" value="Genomic_DNA"/>
</dbReference>
<accession>A0A6L2KQQ2</accession>
<dbReference type="Gene3D" id="2.40.70.10">
    <property type="entry name" value="Acid Proteases"/>
    <property type="match status" value="1"/>
</dbReference>
<feature type="compositionally biased region" description="Basic and acidic residues" evidence="1">
    <location>
        <begin position="48"/>
        <end position="75"/>
    </location>
</feature>
<feature type="region of interest" description="Disordered" evidence="1">
    <location>
        <begin position="46"/>
        <end position="87"/>
    </location>
</feature>
<sequence length="231" mass="26533">MGDVNPICTLGDYFRPSHEGYRNTIELAEWNNVVPLRSDTIRSNAEMPLKEAEKENGAENRTKNKLIKSEEKELTQPEEEEAVEPSSSQHVGYYLKHKIKEKLIEGLVENYRKLTNERPVETDIRLFLASHLYIYPLGIAKDILVDVAGYVYPIEFVILDIKEDEKRPFILGTPFLTTAKAVIKFNKGNVTLRFGKSNMSFHMIPESLCKIEKRIKNDIEPNRLVLNGRKG</sequence>
<dbReference type="InterPro" id="IPR021109">
    <property type="entry name" value="Peptidase_aspartic_dom_sf"/>
</dbReference>
<evidence type="ECO:0000313" key="2">
    <source>
        <dbReference type="EMBL" id="GEU51279.1"/>
    </source>
</evidence>
<reference evidence="2" key="1">
    <citation type="journal article" date="2019" name="Sci. Rep.">
        <title>Draft genome of Tanacetum cinerariifolium, the natural source of mosquito coil.</title>
        <authorList>
            <person name="Yamashiro T."/>
            <person name="Shiraishi A."/>
            <person name="Satake H."/>
            <person name="Nakayama K."/>
        </authorList>
    </citation>
    <scope>NUCLEOTIDE SEQUENCE</scope>
</reference>
<dbReference type="PANTHER" id="PTHR33067">
    <property type="entry name" value="RNA-DIRECTED DNA POLYMERASE-RELATED"/>
    <property type="match status" value="1"/>
</dbReference>
<gene>
    <name evidence="2" type="ORF">Tci_023257</name>
</gene>
<comment type="caution">
    <text evidence="2">The sequence shown here is derived from an EMBL/GenBank/DDBJ whole genome shotgun (WGS) entry which is preliminary data.</text>
</comment>
<dbReference type="AlphaFoldDB" id="A0A6L2KQQ2"/>
<proteinExistence type="predicted"/>
<dbReference type="PANTHER" id="PTHR33067:SF39">
    <property type="entry name" value="TRANSCRIPTION FACTOR INTERACTOR AND REGULATOR CCHC(ZN) FAMILY"/>
    <property type="match status" value="1"/>
</dbReference>
<name>A0A6L2KQQ2_TANCI</name>
<organism evidence="2">
    <name type="scientific">Tanacetum cinerariifolium</name>
    <name type="common">Dalmatian daisy</name>
    <name type="synonym">Chrysanthemum cinerariifolium</name>
    <dbReference type="NCBI Taxonomy" id="118510"/>
    <lineage>
        <taxon>Eukaryota</taxon>
        <taxon>Viridiplantae</taxon>
        <taxon>Streptophyta</taxon>
        <taxon>Embryophyta</taxon>
        <taxon>Tracheophyta</taxon>
        <taxon>Spermatophyta</taxon>
        <taxon>Magnoliopsida</taxon>
        <taxon>eudicotyledons</taxon>
        <taxon>Gunneridae</taxon>
        <taxon>Pentapetalae</taxon>
        <taxon>asterids</taxon>
        <taxon>campanulids</taxon>
        <taxon>Asterales</taxon>
        <taxon>Asteraceae</taxon>
        <taxon>Asteroideae</taxon>
        <taxon>Anthemideae</taxon>
        <taxon>Anthemidinae</taxon>
        <taxon>Tanacetum</taxon>
    </lineage>
</organism>
<protein>
    <recommendedName>
        <fullName evidence="3">Reverse transcriptase domain-containing protein</fullName>
    </recommendedName>
</protein>
<evidence type="ECO:0000256" key="1">
    <source>
        <dbReference type="SAM" id="MobiDB-lite"/>
    </source>
</evidence>
<evidence type="ECO:0008006" key="3">
    <source>
        <dbReference type="Google" id="ProtNLM"/>
    </source>
</evidence>